<dbReference type="InterPro" id="IPR011545">
    <property type="entry name" value="DEAD/DEAH_box_helicase_dom"/>
</dbReference>
<evidence type="ECO:0000256" key="2">
    <source>
        <dbReference type="ARBA" id="ARBA00023125"/>
    </source>
</evidence>
<dbReference type="GO" id="GO:0005694">
    <property type="term" value="C:chromosome"/>
    <property type="evidence" value="ECO:0007669"/>
    <property type="project" value="TreeGrafter"/>
</dbReference>
<comment type="caution">
    <text evidence="7">The sequence shown here is derived from an EMBL/GenBank/DDBJ whole genome shotgun (WGS) entry which is preliminary data.</text>
</comment>
<dbReference type="InterPro" id="IPR014001">
    <property type="entry name" value="Helicase_ATP-bd"/>
</dbReference>
<dbReference type="AlphaFoldDB" id="V2X373"/>
<dbReference type="InterPro" id="IPR027417">
    <property type="entry name" value="P-loop_NTPase"/>
</dbReference>
<evidence type="ECO:0000259" key="6">
    <source>
        <dbReference type="PROSITE" id="PS51192"/>
    </source>
</evidence>
<dbReference type="Pfam" id="PF00270">
    <property type="entry name" value="DEAD"/>
    <property type="match status" value="1"/>
</dbReference>
<dbReference type="EC" id="5.6.2.4" evidence="5"/>
<accession>V2X373</accession>
<dbReference type="EMBL" id="AWSO01000680">
    <property type="protein sequence ID" value="ESK88232.1"/>
    <property type="molecule type" value="Genomic_DNA"/>
</dbReference>
<dbReference type="SUPFAM" id="SSF52540">
    <property type="entry name" value="P-loop containing nucleoside triphosphate hydrolases"/>
    <property type="match status" value="1"/>
</dbReference>
<dbReference type="GO" id="GO:0005524">
    <property type="term" value="F:ATP binding"/>
    <property type="evidence" value="ECO:0007669"/>
    <property type="project" value="InterPro"/>
</dbReference>
<protein>
    <recommendedName>
        <fullName evidence="5">DNA 3'-5' helicase</fullName>
        <ecNumber evidence="5">5.6.2.4</ecNumber>
    </recommendedName>
</protein>
<dbReference type="GO" id="GO:0000724">
    <property type="term" value="P:double-strand break repair via homologous recombination"/>
    <property type="evidence" value="ECO:0007669"/>
    <property type="project" value="TreeGrafter"/>
</dbReference>
<dbReference type="GO" id="GO:0003677">
    <property type="term" value="F:DNA binding"/>
    <property type="evidence" value="ECO:0007669"/>
    <property type="project" value="UniProtKB-KW"/>
</dbReference>
<dbReference type="GO" id="GO:0043138">
    <property type="term" value="F:3'-5' DNA helicase activity"/>
    <property type="evidence" value="ECO:0007669"/>
    <property type="project" value="UniProtKB-EC"/>
</dbReference>
<dbReference type="PROSITE" id="PS51192">
    <property type="entry name" value="HELICASE_ATP_BIND_1"/>
    <property type="match status" value="1"/>
</dbReference>
<evidence type="ECO:0000256" key="1">
    <source>
        <dbReference type="ARBA" id="ARBA00005446"/>
    </source>
</evidence>
<dbReference type="STRING" id="1381753.V2X373"/>
<evidence type="ECO:0000256" key="5">
    <source>
        <dbReference type="ARBA" id="ARBA00034808"/>
    </source>
</evidence>
<dbReference type="PANTHER" id="PTHR13710:SF105">
    <property type="entry name" value="ATP-DEPENDENT DNA HELICASE Q1"/>
    <property type="match status" value="1"/>
</dbReference>
<comment type="similarity">
    <text evidence="1">Belongs to the helicase family. RecQ subfamily.</text>
</comment>
<evidence type="ECO:0000313" key="7">
    <source>
        <dbReference type="EMBL" id="ESK88232.1"/>
    </source>
</evidence>
<dbReference type="Proteomes" id="UP000017559">
    <property type="component" value="Unassembled WGS sequence"/>
</dbReference>
<dbReference type="HOGENOM" id="CLU_001103_19_2_1"/>
<dbReference type="GO" id="GO:0009378">
    <property type="term" value="F:four-way junction helicase activity"/>
    <property type="evidence" value="ECO:0007669"/>
    <property type="project" value="TreeGrafter"/>
</dbReference>
<dbReference type="OrthoDB" id="10261556at2759"/>
<comment type="catalytic activity">
    <reaction evidence="4">
        <text>Couples ATP hydrolysis with the unwinding of duplex DNA by translocating in the 3'-5' direction.</text>
        <dbReference type="EC" id="5.6.2.4"/>
    </reaction>
</comment>
<dbReference type="KEGG" id="mrr:Moror_5502"/>
<feature type="domain" description="Helicase ATP-binding" evidence="6">
    <location>
        <begin position="35"/>
        <end position="208"/>
    </location>
</feature>
<dbReference type="PANTHER" id="PTHR13710">
    <property type="entry name" value="DNA HELICASE RECQ FAMILY MEMBER"/>
    <property type="match status" value="1"/>
</dbReference>
<dbReference type="SMART" id="SM00487">
    <property type="entry name" value="DEXDc"/>
    <property type="match status" value="1"/>
</dbReference>
<organism evidence="7 8">
    <name type="scientific">Moniliophthora roreri (strain MCA 2997)</name>
    <name type="common">Cocoa frosty pod rot fungus</name>
    <name type="synonym">Crinipellis roreri</name>
    <dbReference type="NCBI Taxonomy" id="1381753"/>
    <lineage>
        <taxon>Eukaryota</taxon>
        <taxon>Fungi</taxon>
        <taxon>Dikarya</taxon>
        <taxon>Basidiomycota</taxon>
        <taxon>Agaricomycotina</taxon>
        <taxon>Agaricomycetes</taxon>
        <taxon>Agaricomycetidae</taxon>
        <taxon>Agaricales</taxon>
        <taxon>Marasmiineae</taxon>
        <taxon>Marasmiaceae</taxon>
        <taxon>Moniliophthora</taxon>
    </lineage>
</organism>
<sequence length="261" mass="30006">MASQHHSMLEKDEVAQEVIRNRFSVHLCIWQLHVVYSILEGKDVITIAPTGMGKSLTFWIPLLFTEKSVMTVVVLLKTLGSQFADELNEKLKIPAIMVTKNITDDTLFWDILKLKYCIIIFSPETIVNNPSFEALIQHRPFMRHLLNLTIEEAHTVEEWGSSFQDAYACIGVVHHLMCCCIPIYLASATLPQEIVQALRHHHNIQPDVKIFRLNIDCPNIFLCIKKMEYPANSFHNLTSFLPRDIPPNGPHLKKFLIFFNT</sequence>
<keyword evidence="3" id="KW-0413">Isomerase</keyword>
<dbReference type="Gene3D" id="3.40.50.300">
    <property type="entry name" value="P-loop containing nucleotide triphosphate hydrolases"/>
    <property type="match status" value="1"/>
</dbReference>
<gene>
    <name evidence="7" type="ORF">Moror_5502</name>
</gene>
<keyword evidence="8" id="KW-1185">Reference proteome</keyword>
<reference evidence="7 8" key="1">
    <citation type="journal article" date="2014" name="BMC Genomics">
        <title>Genome and secretome analysis of the hemibiotrophic fungal pathogen, Moniliophthora roreri, which causes frosty pod rot disease of cacao: mechanisms of the biotrophic and necrotrophic phases.</title>
        <authorList>
            <person name="Meinhardt L.W."/>
            <person name="Costa G.G.L."/>
            <person name="Thomazella D.P.T."/>
            <person name="Teixeira P.J.P.L."/>
            <person name="Carazzolle M.F."/>
            <person name="Schuster S.C."/>
            <person name="Carlson J.E."/>
            <person name="Guiltinan M.J."/>
            <person name="Mieczkowski P."/>
            <person name="Farmer A."/>
            <person name="Ramaraj T."/>
            <person name="Crozier J."/>
            <person name="Davis R.E."/>
            <person name="Shao J."/>
            <person name="Melnick R.L."/>
            <person name="Pereira G.A.G."/>
            <person name="Bailey B.A."/>
        </authorList>
    </citation>
    <scope>NUCLEOTIDE SEQUENCE [LARGE SCALE GENOMIC DNA]</scope>
    <source>
        <strain evidence="7 8">MCA 2997</strain>
    </source>
</reference>
<dbReference type="GO" id="GO:0005737">
    <property type="term" value="C:cytoplasm"/>
    <property type="evidence" value="ECO:0007669"/>
    <property type="project" value="TreeGrafter"/>
</dbReference>
<evidence type="ECO:0000256" key="3">
    <source>
        <dbReference type="ARBA" id="ARBA00023235"/>
    </source>
</evidence>
<evidence type="ECO:0000256" key="4">
    <source>
        <dbReference type="ARBA" id="ARBA00034617"/>
    </source>
</evidence>
<proteinExistence type="inferred from homology"/>
<keyword evidence="2" id="KW-0238">DNA-binding</keyword>
<name>V2X373_MONRO</name>
<evidence type="ECO:0000313" key="8">
    <source>
        <dbReference type="Proteomes" id="UP000017559"/>
    </source>
</evidence>